<name>A0A292YCN0_9BACT</name>
<keyword evidence="3" id="KW-1185">Reference proteome</keyword>
<dbReference type="SUPFAM" id="SSF52540">
    <property type="entry name" value="P-loop containing nucleoside triphosphate hydrolases"/>
    <property type="match status" value="1"/>
</dbReference>
<proteinExistence type="predicted"/>
<evidence type="ECO:0000313" key="2">
    <source>
        <dbReference type="EMBL" id="GAX87024.1"/>
    </source>
</evidence>
<dbReference type="Gene3D" id="3.40.50.300">
    <property type="entry name" value="P-loop containing nucleotide triphosphate hydrolases"/>
    <property type="match status" value="1"/>
</dbReference>
<dbReference type="AlphaFoldDB" id="A0A292YCN0"/>
<comment type="caution">
    <text evidence="2">The sequence shown here is derived from an EMBL/GenBank/DDBJ whole genome shotgun (WGS) entry which is preliminary data.</text>
</comment>
<reference evidence="2 3" key="1">
    <citation type="journal article" date="2017" name="Syst. Appl. Microbiol.">
        <title>Lebetimonas natsushimae sp. nov., a novel strictly anaerobic, moderately thermophilic chemoautotroph isolated from a deep-sea hydrothermal vent polychaete nest in the Mid-Okinawa Trough.</title>
        <authorList>
            <person name="Nagata R."/>
            <person name="Takaki Y."/>
            <person name="Tame A."/>
            <person name="Nunoura T."/>
            <person name="Muto H."/>
            <person name="Mino S."/>
            <person name="Sawayama S."/>
            <person name="Takai K."/>
            <person name="Nakagawa S."/>
        </authorList>
    </citation>
    <scope>NUCLEOTIDE SEQUENCE [LARGE SCALE GENOMIC DNA]</scope>
    <source>
        <strain evidence="2 3">HS1857</strain>
    </source>
</reference>
<dbReference type="EMBL" id="BDME01000001">
    <property type="protein sequence ID" value="GAX87024.1"/>
    <property type="molecule type" value="Genomic_DNA"/>
</dbReference>
<dbReference type="InterPro" id="IPR018310">
    <property type="entry name" value="Put_endonuclease_Z1-dom"/>
</dbReference>
<dbReference type="OrthoDB" id="436461at2"/>
<evidence type="ECO:0000313" key="3">
    <source>
        <dbReference type="Proteomes" id="UP000217944"/>
    </source>
</evidence>
<accession>A0A292YCN0</accession>
<dbReference type="InterPro" id="IPR027417">
    <property type="entry name" value="P-loop_NTPase"/>
</dbReference>
<sequence>MCNDKIKQIKNLLKTFLKDNGIPSKEELLKKISMFEIVCEYKLTEKEKKELMEDILYENQYYITIDSEISKNEYREWLSEWEKQQKIKGVKDYFYYSDRYERYLLEEKRFPPIIVKNISEINKKILNYLPNPEKLGKWLTKGLVMGYVQSGKTANYISLINRAADVGYKFIILIAGVHNNLRSQTQQRINEGFVGFDSLKKQTVGVGKIDPRRRPYTITTVNEDFKKNLVAHFGFSPNDFKEPVILVIKKNSNTLKNLIQWLKTAKLKRSDADYPLLLIDDEADNASINTKTEENPTTINGLIREILNMFNRRVYIGYTATPFANIFIDHEATHEQKGTDLFPDDFIITLNAPENYIGAKTIFLDKKFQGKKYDIIRHITDNEICIPAKPPKNFELNCLPDSLKEAIRLFVLASVIKTERDKKPKYTTMLINVTFKKDLHDRLKHLVNEELSKILDGVFARDKQILKELKELYINEYVSNTYKNEFQISPEMFDNYIGKIAENIDKFKVFTVNSDNKEGLNYNEYPKGLFAIAIGGYSLSRGFTLEGLTISYFIRTTKMYDTLLQMGRWFGYRNKYEDLCRIYMPEETELWYQHIAEVVEELKYDLKELQLSKRPPKDYGLKIRTHPDSLLITARNKMQNTGEFVDYQDVCYSGQLIETRLISTDKRKMEINFNIFNEFIENLSGNFSYTKNKNNYLFENIPYNIVTDILNGFEDNMTIKRFMEPESFKNSLINYILKGSDYELSEWDIALKSINSNNKIHIKDIELGVTKRSVLEDDGFYLLSGKKYRLGDPYDEAIGLDMEKIKADYKTEQIKELKKNNIEDDRISKSIRNTPPGKFIRKYRSKPLLIFYILNLYKGAVKKGERIEKNVIAYAVSFPETDSIICPENRIVKYKVNKVFLKELLEKEKENYE</sequence>
<dbReference type="RefSeq" id="WP_096258180.1">
    <property type="nucleotide sequence ID" value="NZ_BDME01000001.1"/>
</dbReference>
<dbReference type="Proteomes" id="UP000217944">
    <property type="component" value="Unassembled WGS sequence"/>
</dbReference>
<feature type="domain" description="Putative endonuclease Z1" evidence="1">
    <location>
        <begin position="402"/>
        <end position="630"/>
    </location>
</feature>
<gene>
    <name evidence="2" type="ORF">LNAT_P0319</name>
</gene>
<dbReference type="Pfam" id="PF10593">
    <property type="entry name" value="Z1"/>
    <property type="match status" value="1"/>
</dbReference>
<evidence type="ECO:0000259" key="1">
    <source>
        <dbReference type="Pfam" id="PF10593"/>
    </source>
</evidence>
<organism evidence="2 3">
    <name type="scientific">Lebetimonas natsushimae</name>
    <dbReference type="NCBI Taxonomy" id="1936991"/>
    <lineage>
        <taxon>Bacteria</taxon>
        <taxon>Pseudomonadati</taxon>
        <taxon>Campylobacterota</taxon>
        <taxon>Epsilonproteobacteria</taxon>
        <taxon>Nautiliales</taxon>
        <taxon>Nautiliaceae</taxon>
        <taxon>Lebetimonas</taxon>
    </lineage>
</organism>
<protein>
    <recommendedName>
        <fullName evidence="1">Putative endonuclease Z1 domain-containing protein</fullName>
    </recommendedName>
</protein>